<proteinExistence type="predicted"/>
<evidence type="ECO:0000313" key="3">
    <source>
        <dbReference type="Proteomes" id="UP000639643"/>
    </source>
</evidence>
<feature type="region of interest" description="Disordered" evidence="1">
    <location>
        <begin position="101"/>
        <end position="128"/>
    </location>
</feature>
<reference evidence="2" key="1">
    <citation type="journal article" date="2020" name="Phytopathology">
        <title>Genome Sequence Resources of Colletotrichum truncatum, C. plurivorum, C. musicola, and C. sojae: Four Species Pathogenic to Soybean (Glycine max).</title>
        <authorList>
            <person name="Rogerio F."/>
            <person name="Boufleur T.R."/>
            <person name="Ciampi-Guillardi M."/>
            <person name="Sukno S.A."/>
            <person name="Thon M.R."/>
            <person name="Massola Junior N.S."/>
            <person name="Baroncelli R."/>
        </authorList>
    </citation>
    <scope>NUCLEOTIDE SEQUENCE</scope>
    <source>
        <strain evidence="2">LFN0074</strain>
    </source>
</reference>
<evidence type="ECO:0000256" key="1">
    <source>
        <dbReference type="SAM" id="MobiDB-lite"/>
    </source>
</evidence>
<name>A0A8H6NW97_9PEZI</name>
<dbReference type="EMBL" id="WIGM01000036">
    <property type="protein sequence ID" value="KAF6843594.1"/>
    <property type="molecule type" value="Genomic_DNA"/>
</dbReference>
<dbReference type="AlphaFoldDB" id="A0A8H6NW97"/>
<gene>
    <name evidence="2" type="ORF">CMUS01_01921</name>
</gene>
<dbReference type="Proteomes" id="UP000639643">
    <property type="component" value="Unassembled WGS sequence"/>
</dbReference>
<protein>
    <submittedName>
        <fullName evidence="2">Uncharacterized protein</fullName>
    </submittedName>
</protein>
<sequence length="199" mass="21457">MCYGYAATTDEQPPFGPFRPHVRAMVHHTFRDAASPHTGRQLESPLAPGTGKLGDTACLPIPMASFDLIAMASSRGSPACHTILSTRRQYRVSLAKAPRLEDTPKAVLSTHPPRPARTKATTADKETDNGSCQSWGTWACDLDGYEAASPVPPRIVYGDFSLAPPLVPLPFSAMRARGGHALQAQMAFFKGGWRRDAAL</sequence>
<accession>A0A8H6NW97</accession>
<evidence type="ECO:0000313" key="2">
    <source>
        <dbReference type="EMBL" id="KAF6843594.1"/>
    </source>
</evidence>
<organism evidence="2 3">
    <name type="scientific">Colletotrichum musicola</name>
    <dbReference type="NCBI Taxonomy" id="2175873"/>
    <lineage>
        <taxon>Eukaryota</taxon>
        <taxon>Fungi</taxon>
        <taxon>Dikarya</taxon>
        <taxon>Ascomycota</taxon>
        <taxon>Pezizomycotina</taxon>
        <taxon>Sordariomycetes</taxon>
        <taxon>Hypocreomycetidae</taxon>
        <taxon>Glomerellales</taxon>
        <taxon>Glomerellaceae</taxon>
        <taxon>Colletotrichum</taxon>
        <taxon>Colletotrichum orchidearum species complex</taxon>
    </lineage>
</organism>
<comment type="caution">
    <text evidence="2">The sequence shown here is derived from an EMBL/GenBank/DDBJ whole genome shotgun (WGS) entry which is preliminary data.</text>
</comment>
<keyword evidence="3" id="KW-1185">Reference proteome</keyword>